<dbReference type="Pfam" id="PF08281">
    <property type="entry name" value="Sigma70_r4_2"/>
    <property type="match status" value="1"/>
</dbReference>
<name>A0A239MZP8_9ACTN</name>
<dbReference type="SUPFAM" id="SSF88659">
    <property type="entry name" value="Sigma3 and sigma4 domains of RNA polymerase sigma factors"/>
    <property type="match status" value="1"/>
</dbReference>
<organism evidence="8 9">
    <name type="scientific">Asanoa hainanensis</name>
    <dbReference type="NCBI Taxonomy" id="560556"/>
    <lineage>
        <taxon>Bacteria</taxon>
        <taxon>Bacillati</taxon>
        <taxon>Actinomycetota</taxon>
        <taxon>Actinomycetes</taxon>
        <taxon>Micromonosporales</taxon>
        <taxon>Micromonosporaceae</taxon>
        <taxon>Asanoa</taxon>
    </lineage>
</organism>
<evidence type="ECO:0000256" key="1">
    <source>
        <dbReference type="ARBA" id="ARBA00010641"/>
    </source>
</evidence>
<dbReference type="InterPro" id="IPR013324">
    <property type="entry name" value="RNA_pol_sigma_r3/r4-like"/>
</dbReference>
<evidence type="ECO:0000313" key="9">
    <source>
        <dbReference type="Proteomes" id="UP000198362"/>
    </source>
</evidence>
<keyword evidence="4" id="KW-0238">DNA-binding</keyword>
<dbReference type="NCBIfam" id="TIGR02937">
    <property type="entry name" value="sigma70-ECF"/>
    <property type="match status" value="1"/>
</dbReference>
<evidence type="ECO:0000259" key="6">
    <source>
        <dbReference type="Pfam" id="PF04542"/>
    </source>
</evidence>
<protein>
    <submittedName>
        <fullName evidence="8">RNA polymerase sigma-70 factor, ECF subfamily</fullName>
    </submittedName>
</protein>
<dbReference type="Pfam" id="PF04542">
    <property type="entry name" value="Sigma70_r2"/>
    <property type="match status" value="1"/>
</dbReference>
<keyword evidence="2" id="KW-0805">Transcription regulation</keyword>
<evidence type="ECO:0000256" key="3">
    <source>
        <dbReference type="ARBA" id="ARBA00023082"/>
    </source>
</evidence>
<dbReference type="GO" id="GO:0003677">
    <property type="term" value="F:DNA binding"/>
    <property type="evidence" value="ECO:0007669"/>
    <property type="project" value="UniProtKB-KW"/>
</dbReference>
<dbReference type="GO" id="GO:0016987">
    <property type="term" value="F:sigma factor activity"/>
    <property type="evidence" value="ECO:0007669"/>
    <property type="project" value="UniProtKB-KW"/>
</dbReference>
<dbReference type="InterPro" id="IPR039425">
    <property type="entry name" value="RNA_pol_sigma-70-like"/>
</dbReference>
<proteinExistence type="inferred from homology"/>
<sequence length="178" mass="19426">MSDRELIRDLYVASYQRLVLQLYPVTGDLGEAQDVVQEAFVKLLASPSQISALANPEAWLRTVAVNLARTRRRRGKVLQRLLGRVEAASTDVPGASPDHVALMAALRTLPAGQREAIALHYLADLPITEVAELLKVSVGTVKSRLSRGRAALALTFGEPGTDHTPEIVWNSWRSADHA</sequence>
<evidence type="ECO:0000256" key="2">
    <source>
        <dbReference type="ARBA" id="ARBA00023015"/>
    </source>
</evidence>
<comment type="similarity">
    <text evidence="1">Belongs to the sigma-70 factor family. ECF subfamily.</text>
</comment>
<dbReference type="Gene3D" id="1.10.10.10">
    <property type="entry name" value="Winged helix-like DNA-binding domain superfamily/Winged helix DNA-binding domain"/>
    <property type="match status" value="1"/>
</dbReference>
<dbReference type="PANTHER" id="PTHR43133">
    <property type="entry name" value="RNA POLYMERASE ECF-TYPE SIGMA FACTO"/>
    <property type="match status" value="1"/>
</dbReference>
<dbReference type="InterPro" id="IPR036388">
    <property type="entry name" value="WH-like_DNA-bd_sf"/>
</dbReference>
<dbReference type="InterPro" id="IPR014284">
    <property type="entry name" value="RNA_pol_sigma-70_dom"/>
</dbReference>
<feature type="domain" description="RNA polymerase sigma-70 region 2" evidence="6">
    <location>
        <begin position="13"/>
        <end position="75"/>
    </location>
</feature>
<dbReference type="Proteomes" id="UP000198362">
    <property type="component" value="Unassembled WGS sequence"/>
</dbReference>
<dbReference type="CDD" id="cd06171">
    <property type="entry name" value="Sigma70_r4"/>
    <property type="match status" value="1"/>
</dbReference>
<keyword evidence="5" id="KW-0804">Transcription</keyword>
<keyword evidence="3" id="KW-0731">Sigma factor</keyword>
<dbReference type="Gene3D" id="1.10.1740.10">
    <property type="match status" value="1"/>
</dbReference>
<evidence type="ECO:0000256" key="5">
    <source>
        <dbReference type="ARBA" id="ARBA00023163"/>
    </source>
</evidence>
<dbReference type="GO" id="GO:0006352">
    <property type="term" value="P:DNA-templated transcription initiation"/>
    <property type="evidence" value="ECO:0007669"/>
    <property type="project" value="InterPro"/>
</dbReference>
<dbReference type="RefSeq" id="WP_089250513.1">
    <property type="nucleotide sequence ID" value="NZ_FZPH01000007.1"/>
</dbReference>
<dbReference type="EMBL" id="FZPH01000007">
    <property type="protein sequence ID" value="SNT47980.1"/>
    <property type="molecule type" value="Genomic_DNA"/>
</dbReference>
<evidence type="ECO:0000259" key="7">
    <source>
        <dbReference type="Pfam" id="PF08281"/>
    </source>
</evidence>
<dbReference type="AlphaFoldDB" id="A0A239MZP8"/>
<dbReference type="SUPFAM" id="SSF88946">
    <property type="entry name" value="Sigma2 domain of RNA polymerase sigma factors"/>
    <property type="match status" value="1"/>
</dbReference>
<dbReference type="InterPro" id="IPR013325">
    <property type="entry name" value="RNA_pol_sigma_r2"/>
</dbReference>
<reference evidence="8 9" key="1">
    <citation type="submission" date="2017-06" db="EMBL/GenBank/DDBJ databases">
        <authorList>
            <person name="Kim H.J."/>
            <person name="Triplett B.A."/>
        </authorList>
    </citation>
    <scope>NUCLEOTIDE SEQUENCE [LARGE SCALE GENOMIC DNA]</scope>
    <source>
        <strain evidence="8 9">CGMCC 4.5593</strain>
    </source>
</reference>
<gene>
    <name evidence="8" type="ORF">SAMN05421812_10746</name>
</gene>
<dbReference type="InterPro" id="IPR013249">
    <property type="entry name" value="RNA_pol_sigma70_r4_t2"/>
</dbReference>
<dbReference type="PANTHER" id="PTHR43133:SF50">
    <property type="entry name" value="ECF RNA POLYMERASE SIGMA FACTOR SIGM"/>
    <property type="match status" value="1"/>
</dbReference>
<dbReference type="OrthoDB" id="3777963at2"/>
<dbReference type="InterPro" id="IPR007627">
    <property type="entry name" value="RNA_pol_sigma70_r2"/>
</dbReference>
<feature type="domain" description="RNA polymerase sigma factor 70 region 4 type 2" evidence="7">
    <location>
        <begin position="100"/>
        <end position="152"/>
    </location>
</feature>
<evidence type="ECO:0000256" key="4">
    <source>
        <dbReference type="ARBA" id="ARBA00023125"/>
    </source>
</evidence>
<keyword evidence="9" id="KW-1185">Reference proteome</keyword>
<accession>A0A239MZP8</accession>
<evidence type="ECO:0000313" key="8">
    <source>
        <dbReference type="EMBL" id="SNT47980.1"/>
    </source>
</evidence>